<keyword evidence="2" id="KW-0812">Transmembrane</keyword>
<feature type="transmembrane region" description="Helical" evidence="2">
    <location>
        <begin position="194"/>
        <end position="213"/>
    </location>
</feature>
<feature type="transmembrane region" description="Helical" evidence="2">
    <location>
        <begin position="112"/>
        <end position="131"/>
    </location>
</feature>
<feature type="compositionally biased region" description="Basic and acidic residues" evidence="1">
    <location>
        <begin position="42"/>
        <end position="52"/>
    </location>
</feature>
<feature type="transmembrane region" description="Helical" evidence="2">
    <location>
        <begin position="161"/>
        <end position="182"/>
    </location>
</feature>
<evidence type="ECO:0000313" key="3">
    <source>
        <dbReference type="EMBL" id="MFD0787862.1"/>
    </source>
</evidence>
<name>A0ABW3AAE1_9ACTN</name>
<feature type="region of interest" description="Disordered" evidence="1">
    <location>
        <begin position="42"/>
        <end position="83"/>
    </location>
</feature>
<sequence>PAYQPAVDPWDASGMQAVPSAVEMDLWDASGVHAWQAVAGERRPGAGHREQQEGVGRWEQPDHTGEYPIGAPRGTGRTPPRPRIDTFASNNWTRRVEDDLLDPDQAGTLRPLLYTTACYLLPAVLLFVWLLTVDAQPPAGCVTDITGRGCDSPRAHALGSLIAGAPRYGVALGSSLVVAALLRKVGTTWRSTTVALASAVVGGGLSTVLISAVTGQPIG</sequence>
<organism evidence="3 4">
    <name type="scientific">Micromonospora azadirachtae</name>
    <dbReference type="NCBI Taxonomy" id="1970735"/>
    <lineage>
        <taxon>Bacteria</taxon>
        <taxon>Bacillati</taxon>
        <taxon>Actinomycetota</taxon>
        <taxon>Actinomycetes</taxon>
        <taxon>Micromonosporales</taxon>
        <taxon>Micromonosporaceae</taxon>
        <taxon>Micromonospora</taxon>
    </lineage>
</organism>
<accession>A0ABW3AAE1</accession>
<proteinExistence type="predicted"/>
<comment type="caution">
    <text evidence="3">The sequence shown here is derived from an EMBL/GenBank/DDBJ whole genome shotgun (WGS) entry which is preliminary data.</text>
</comment>
<evidence type="ECO:0000313" key="4">
    <source>
        <dbReference type="Proteomes" id="UP001597053"/>
    </source>
</evidence>
<evidence type="ECO:0000256" key="1">
    <source>
        <dbReference type="SAM" id="MobiDB-lite"/>
    </source>
</evidence>
<evidence type="ECO:0000256" key="2">
    <source>
        <dbReference type="SAM" id="Phobius"/>
    </source>
</evidence>
<gene>
    <name evidence="3" type="ORF">ACFQZ8_28480</name>
</gene>
<keyword evidence="2" id="KW-1133">Transmembrane helix</keyword>
<reference evidence="4" key="1">
    <citation type="journal article" date="2019" name="Int. J. Syst. Evol. Microbiol.">
        <title>The Global Catalogue of Microorganisms (GCM) 10K type strain sequencing project: providing services to taxonomists for standard genome sequencing and annotation.</title>
        <authorList>
            <consortium name="The Broad Institute Genomics Platform"/>
            <consortium name="The Broad Institute Genome Sequencing Center for Infectious Disease"/>
            <person name="Wu L."/>
            <person name="Ma J."/>
        </authorList>
    </citation>
    <scope>NUCLEOTIDE SEQUENCE [LARGE SCALE GENOMIC DNA]</scope>
    <source>
        <strain evidence="4">JCM 32148</strain>
    </source>
</reference>
<feature type="non-terminal residue" evidence="3">
    <location>
        <position position="1"/>
    </location>
</feature>
<keyword evidence="2" id="KW-0472">Membrane</keyword>
<dbReference type="EMBL" id="JBHTHM010002310">
    <property type="protein sequence ID" value="MFD0787862.1"/>
    <property type="molecule type" value="Genomic_DNA"/>
</dbReference>
<protein>
    <submittedName>
        <fullName evidence="3">Uncharacterized protein</fullName>
    </submittedName>
</protein>
<dbReference type="Proteomes" id="UP001597053">
    <property type="component" value="Unassembled WGS sequence"/>
</dbReference>
<keyword evidence="4" id="KW-1185">Reference proteome</keyword>